<gene>
    <name evidence="2" type="ORF">ADIS_2054</name>
</gene>
<feature type="domain" description="Stress-response A/B barrel" evidence="1">
    <location>
        <begin position="2"/>
        <end position="96"/>
    </location>
</feature>
<evidence type="ECO:0000259" key="1">
    <source>
        <dbReference type="PROSITE" id="PS51502"/>
    </source>
</evidence>
<accession>R7ZU50</accession>
<name>R7ZU50_9BACT</name>
<dbReference type="AlphaFoldDB" id="R7ZU50"/>
<dbReference type="Pfam" id="PF07876">
    <property type="entry name" value="Dabb"/>
    <property type="match status" value="1"/>
</dbReference>
<proteinExistence type="predicted"/>
<dbReference type="EMBL" id="AQHR01000054">
    <property type="protein sequence ID" value="EON77524.1"/>
    <property type="molecule type" value="Genomic_DNA"/>
</dbReference>
<dbReference type="SMART" id="SM00886">
    <property type="entry name" value="Dabb"/>
    <property type="match status" value="1"/>
</dbReference>
<dbReference type="STRING" id="1232681.ADIS_2054"/>
<dbReference type="PROSITE" id="PS51502">
    <property type="entry name" value="S_R_A_B_BARREL"/>
    <property type="match status" value="1"/>
</dbReference>
<comment type="caution">
    <text evidence="2">The sequence shown here is derived from an EMBL/GenBank/DDBJ whole genome shotgun (WGS) entry which is preliminary data.</text>
</comment>
<evidence type="ECO:0000313" key="2">
    <source>
        <dbReference type="EMBL" id="EON77524.1"/>
    </source>
</evidence>
<dbReference type="Proteomes" id="UP000013909">
    <property type="component" value="Unassembled WGS sequence"/>
</dbReference>
<dbReference type="InterPro" id="IPR011008">
    <property type="entry name" value="Dimeric_a/b-barrel"/>
</dbReference>
<reference evidence="2 3" key="1">
    <citation type="submission" date="2013-02" db="EMBL/GenBank/DDBJ databases">
        <title>A novel strain isolated from Lonar lake, Maharashtra, India.</title>
        <authorList>
            <person name="Singh A."/>
        </authorList>
    </citation>
    <scope>NUCLEOTIDE SEQUENCE [LARGE SCALE GENOMIC DNA]</scope>
    <source>
        <strain evidence="2 3">AK24</strain>
    </source>
</reference>
<organism evidence="2 3">
    <name type="scientific">Lunatimonas lonarensis</name>
    <dbReference type="NCBI Taxonomy" id="1232681"/>
    <lineage>
        <taxon>Bacteria</taxon>
        <taxon>Pseudomonadati</taxon>
        <taxon>Bacteroidota</taxon>
        <taxon>Cytophagia</taxon>
        <taxon>Cytophagales</taxon>
        <taxon>Cyclobacteriaceae</taxon>
    </lineage>
</organism>
<evidence type="ECO:0000313" key="3">
    <source>
        <dbReference type="Proteomes" id="UP000013909"/>
    </source>
</evidence>
<dbReference type="InterPro" id="IPR013097">
    <property type="entry name" value="Dabb"/>
</dbReference>
<dbReference type="OrthoDB" id="7189263at2"/>
<dbReference type="RefSeq" id="WP_010854192.1">
    <property type="nucleotide sequence ID" value="NZ_AQHR01000054.1"/>
</dbReference>
<dbReference type="Gene3D" id="3.30.70.100">
    <property type="match status" value="1"/>
</dbReference>
<protein>
    <recommendedName>
        <fullName evidence="1">Stress-response A/B barrel domain-containing protein</fullName>
    </recommendedName>
</protein>
<keyword evidence="3" id="KW-1185">Reference proteome</keyword>
<dbReference type="SUPFAM" id="SSF54909">
    <property type="entry name" value="Dimeric alpha+beta barrel"/>
    <property type="match status" value="1"/>
</dbReference>
<sequence length="98" mass="11344">MIVHQVFFWLHNPDTDLQPVMDGCRKIGSVSTAKDFSVGVPAKTEKRDVIDDSYHIALTVYFDSIPDHDVYQEHPDHLQFIADHKAKWAKVQVYDFEV</sequence>